<name>X1ENF6_9ZZZZ</name>
<dbReference type="EMBL" id="BARU01004593">
    <property type="protein sequence ID" value="GAH21885.1"/>
    <property type="molecule type" value="Genomic_DNA"/>
</dbReference>
<organism evidence="1">
    <name type="scientific">marine sediment metagenome</name>
    <dbReference type="NCBI Taxonomy" id="412755"/>
    <lineage>
        <taxon>unclassified sequences</taxon>
        <taxon>metagenomes</taxon>
        <taxon>ecological metagenomes</taxon>
    </lineage>
</organism>
<feature type="non-terminal residue" evidence="1">
    <location>
        <position position="246"/>
    </location>
</feature>
<protein>
    <submittedName>
        <fullName evidence="1">Uncharacterized protein</fullName>
    </submittedName>
</protein>
<comment type="caution">
    <text evidence="1">The sequence shown here is derived from an EMBL/GenBank/DDBJ whole genome shotgun (WGS) entry which is preliminary data.</text>
</comment>
<accession>X1ENF6</accession>
<reference evidence="1" key="1">
    <citation type="journal article" date="2014" name="Front. Microbiol.">
        <title>High frequency of phylogenetically diverse reductive dehalogenase-homologous genes in deep subseafloor sedimentary metagenomes.</title>
        <authorList>
            <person name="Kawai M."/>
            <person name="Futagami T."/>
            <person name="Toyoda A."/>
            <person name="Takaki Y."/>
            <person name="Nishi S."/>
            <person name="Hori S."/>
            <person name="Arai W."/>
            <person name="Tsubouchi T."/>
            <person name="Morono Y."/>
            <person name="Uchiyama I."/>
            <person name="Ito T."/>
            <person name="Fujiyama A."/>
            <person name="Inagaki F."/>
            <person name="Takami H."/>
        </authorList>
    </citation>
    <scope>NUCLEOTIDE SEQUENCE</scope>
    <source>
        <strain evidence="1">Expedition CK06-06</strain>
    </source>
</reference>
<proteinExistence type="predicted"/>
<gene>
    <name evidence="1" type="ORF">S03H2_09150</name>
</gene>
<evidence type="ECO:0000313" key="1">
    <source>
        <dbReference type="EMBL" id="GAH21885.1"/>
    </source>
</evidence>
<sequence>NYDFDDMYYSGIHNSANSSGVYNYYDPPGGAEEAQYALVRNRLVDLQPYNSSVALIYEEGSLPVDLDPQYLTNVDYMEGYKLSGSLSNTHNDDSQYYKMASDSLGGNRYIIAYFETSPAYQGRDFYLSCDIATDSGVSGQLFVNGELIVEDPHINFDHLFISDVNTILFTASRFSTQQFFSNIYYFHLGVVSESSPAIQGASVTELEPILLNQSTYLTTYKSLYGTYGFEFTYKLPVISRDSLDSI</sequence>
<feature type="non-terminal residue" evidence="1">
    <location>
        <position position="1"/>
    </location>
</feature>
<dbReference type="AlphaFoldDB" id="X1ENF6"/>